<evidence type="ECO:0000313" key="3">
    <source>
        <dbReference type="RefSeq" id="XP_026193419.1"/>
    </source>
</evidence>
<evidence type="ECO:0000313" key="2">
    <source>
        <dbReference type="Proteomes" id="UP000515125"/>
    </source>
</evidence>
<feature type="region of interest" description="Disordered" evidence="1">
    <location>
        <begin position="1"/>
        <end position="21"/>
    </location>
</feature>
<organism evidence="2 3">
    <name type="scientific">Cyclospora cayetanensis</name>
    <dbReference type="NCBI Taxonomy" id="88456"/>
    <lineage>
        <taxon>Eukaryota</taxon>
        <taxon>Sar</taxon>
        <taxon>Alveolata</taxon>
        <taxon>Apicomplexa</taxon>
        <taxon>Conoidasida</taxon>
        <taxon>Coccidia</taxon>
        <taxon>Eucoccidiorida</taxon>
        <taxon>Eimeriorina</taxon>
        <taxon>Eimeriidae</taxon>
        <taxon>Cyclospora</taxon>
    </lineage>
</organism>
<dbReference type="Proteomes" id="UP000515125">
    <property type="component" value="Unplaced"/>
</dbReference>
<keyword evidence="2" id="KW-1185">Reference proteome</keyword>
<accession>A0A6P6S0V4</accession>
<sequence>MLHRLQQQQQQQRQQPGLSRADRLHQQRMQERILLLHFLQQVLQQQSHVVAAKPEIAVQLLHAQRSLLLQVHHDSFQQQQQQQEEEQQKQQHELVTAGDFVAKAQRLAELVTPEEKQHIIASHAASCSRSSGGLQREVYRHPSHCAGVGFHCDSDVPGRCSAVLPLVPYSTYESLRSAMPAAAAAAAAPAAQEPAAAAAAVAAAKAAGEVFERQQQLQGPPEAAELTSGQAAMLIDALLQIIALSVLCGELRKHFKAPSDFLEHLTKRFVGDLCSSLLASASVSLFLRSLLHAVTFKKTERGNKAFIKIRRNEQQPLPWLLHAAPASTSDMSGTAAAAATTGKQSLALQIASYICAHVYE</sequence>
<name>A0A6P6S0V4_9EIME</name>
<dbReference type="OrthoDB" id="348217at2759"/>
<feature type="compositionally biased region" description="Low complexity" evidence="1">
    <location>
        <begin position="1"/>
        <end position="15"/>
    </location>
</feature>
<dbReference type="RefSeq" id="XP_026193419.1">
    <property type="nucleotide sequence ID" value="XM_026337634.1"/>
</dbReference>
<dbReference type="GeneID" id="113147360"/>
<dbReference type="AlphaFoldDB" id="A0A6P6S0V4"/>
<gene>
    <name evidence="3" type="primary">LOC113147360</name>
</gene>
<evidence type="ECO:0000256" key="1">
    <source>
        <dbReference type="SAM" id="MobiDB-lite"/>
    </source>
</evidence>
<protein>
    <submittedName>
        <fullName evidence="3">Ecdysone-induced protein 74EF-like</fullName>
    </submittedName>
</protein>
<reference evidence="3" key="1">
    <citation type="submission" date="2025-08" db="UniProtKB">
        <authorList>
            <consortium name="RefSeq"/>
        </authorList>
    </citation>
    <scope>IDENTIFICATION</scope>
</reference>
<proteinExistence type="predicted"/>